<dbReference type="SUPFAM" id="SSF47413">
    <property type="entry name" value="lambda repressor-like DNA-binding domains"/>
    <property type="match status" value="1"/>
</dbReference>
<dbReference type="Proteomes" id="UP000192566">
    <property type="component" value="Unassembled WGS sequence"/>
</dbReference>
<dbReference type="OrthoDB" id="513181at2"/>
<dbReference type="Gene3D" id="1.10.260.40">
    <property type="entry name" value="lambda repressor-like DNA-binding domains"/>
    <property type="match status" value="1"/>
</dbReference>
<dbReference type="STRING" id="53376.BST25_06035"/>
<dbReference type="Pfam" id="PF13560">
    <property type="entry name" value="HTH_31"/>
    <property type="match status" value="1"/>
</dbReference>
<dbReference type="AlphaFoldDB" id="A0A1X0DT68"/>
<dbReference type="PROSITE" id="PS50943">
    <property type="entry name" value="HTH_CROC1"/>
    <property type="match status" value="1"/>
</dbReference>
<dbReference type="InterPro" id="IPR010982">
    <property type="entry name" value="Lambda_DNA-bd_dom_sf"/>
</dbReference>
<keyword evidence="2" id="KW-1185">Reference proteome</keyword>
<dbReference type="SMART" id="SM00530">
    <property type="entry name" value="HTH_XRE"/>
    <property type="match status" value="1"/>
</dbReference>
<organism evidence="1 2">
    <name type="scientific">Mycobacterium heidelbergense</name>
    <dbReference type="NCBI Taxonomy" id="53376"/>
    <lineage>
        <taxon>Bacteria</taxon>
        <taxon>Bacillati</taxon>
        <taxon>Actinomycetota</taxon>
        <taxon>Actinomycetes</taxon>
        <taxon>Mycobacteriales</taxon>
        <taxon>Mycobacteriaceae</taxon>
        <taxon>Mycobacterium</taxon>
        <taxon>Mycobacterium simiae complex</taxon>
    </lineage>
</organism>
<evidence type="ECO:0000313" key="2">
    <source>
        <dbReference type="Proteomes" id="UP000192566"/>
    </source>
</evidence>
<dbReference type="GO" id="GO:0003677">
    <property type="term" value="F:DNA binding"/>
    <property type="evidence" value="ECO:0007669"/>
    <property type="project" value="InterPro"/>
</dbReference>
<name>A0A1X0DT68_MYCHE</name>
<dbReference type="InterPro" id="IPR001387">
    <property type="entry name" value="Cro/C1-type_HTH"/>
</dbReference>
<comment type="caution">
    <text evidence="1">The sequence shown here is derived from an EMBL/GenBank/DDBJ whole genome shotgun (WGS) entry which is preliminary data.</text>
</comment>
<gene>
    <name evidence="1" type="ORF">BST25_06035</name>
</gene>
<reference evidence="1 2" key="1">
    <citation type="submission" date="2017-02" db="EMBL/GenBank/DDBJ databases">
        <title>The new phylogeny of genus Mycobacterium.</title>
        <authorList>
            <person name="Tortoli E."/>
            <person name="Trovato A."/>
            <person name="Cirillo D.M."/>
        </authorList>
    </citation>
    <scope>NUCLEOTIDE SEQUENCE [LARGE SCALE GENOMIC DNA]</scope>
    <source>
        <strain evidence="1 2">DSM 44471</strain>
    </source>
</reference>
<sequence>MARQGTDKSLGTRIRAARVAAEKSLRGFASEMELSPSYMNDIEYNRRVPSDDVLRRLADRLDLNLDELLAAAGRVGIAKEAEQYIRETPRAGMLFRRVARDRLTDEQLKTLLEQVDRMRDGDTER</sequence>
<evidence type="ECO:0000313" key="1">
    <source>
        <dbReference type="EMBL" id="ORA75050.1"/>
    </source>
</evidence>
<proteinExistence type="predicted"/>
<dbReference type="EMBL" id="MVHR01000006">
    <property type="protein sequence ID" value="ORA75050.1"/>
    <property type="molecule type" value="Genomic_DNA"/>
</dbReference>
<protein>
    <submittedName>
        <fullName evidence="1">Uncharacterized protein</fullName>
    </submittedName>
</protein>
<dbReference type="PANTHER" id="PTHR46797">
    <property type="entry name" value="HTH-TYPE TRANSCRIPTIONAL REGULATOR"/>
    <property type="match status" value="1"/>
</dbReference>
<dbReference type="InterPro" id="IPR050807">
    <property type="entry name" value="TransReg_Diox_bact_type"/>
</dbReference>
<dbReference type="RefSeq" id="WP_083073113.1">
    <property type="nucleotide sequence ID" value="NZ_AP022615.1"/>
</dbReference>
<dbReference type="CDD" id="cd00093">
    <property type="entry name" value="HTH_XRE"/>
    <property type="match status" value="1"/>
</dbReference>
<dbReference type="GO" id="GO:0005829">
    <property type="term" value="C:cytosol"/>
    <property type="evidence" value="ECO:0007669"/>
    <property type="project" value="TreeGrafter"/>
</dbReference>
<dbReference type="GO" id="GO:0003700">
    <property type="term" value="F:DNA-binding transcription factor activity"/>
    <property type="evidence" value="ECO:0007669"/>
    <property type="project" value="TreeGrafter"/>
</dbReference>
<accession>A0A1X0DT68</accession>
<dbReference type="PANTHER" id="PTHR46797:SF1">
    <property type="entry name" value="METHYLPHOSPHONATE SYNTHASE"/>
    <property type="match status" value="1"/>
</dbReference>